<dbReference type="Pfam" id="PF01844">
    <property type="entry name" value="HNH"/>
    <property type="match status" value="1"/>
</dbReference>
<evidence type="ECO:0000313" key="5">
    <source>
        <dbReference type="EMBL" id="MBM7473048.1"/>
    </source>
</evidence>
<dbReference type="Proteomes" id="UP000776164">
    <property type="component" value="Unassembled WGS sequence"/>
</dbReference>
<feature type="domain" description="HNH" evidence="3">
    <location>
        <begin position="379"/>
        <end position="418"/>
    </location>
</feature>
<proteinExistence type="inferred from homology"/>
<dbReference type="InterPro" id="IPR003615">
    <property type="entry name" value="HNH_nuc"/>
</dbReference>
<feature type="compositionally biased region" description="Low complexity" evidence="2">
    <location>
        <begin position="489"/>
        <end position="507"/>
    </location>
</feature>
<comment type="caution">
    <text evidence="5">The sequence shown here is derived from an EMBL/GenBank/DDBJ whole genome shotgun (WGS) entry which is preliminary data.</text>
</comment>
<dbReference type="Pfam" id="PF02720">
    <property type="entry name" value="DUF222"/>
    <property type="match status" value="1"/>
</dbReference>
<keyword evidence="6" id="KW-1185">Reference proteome</keyword>
<evidence type="ECO:0000256" key="1">
    <source>
        <dbReference type="ARBA" id="ARBA00023450"/>
    </source>
</evidence>
<feature type="region of interest" description="Disordered" evidence="2">
    <location>
        <begin position="462"/>
        <end position="531"/>
    </location>
</feature>
<dbReference type="InterPro" id="IPR002711">
    <property type="entry name" value="HNH"/>
</dbReference>
<evidence type="ECO:0000259" key="4">
    <source>
        <dbReference type="Pfam" id="PF02720"/>
    </source>
</evidence>
<feature type="domain" description="DUF222" evidence="4">
    <location>
        <begin position="101"/>
        <end position="368"/>
    </location>
</feature>
<evidence type="ECO:0000313" key="6">
    <source>
        <dbReference type="Proteomes" id="UP000776164"/>
    </source>
</evidence>
<evidence type="ECO:0008006" key="7">
    <source>
        <dbReference type="Google" id="ProtNLM"/>
    </source>
</evidence>
<protein>
    <recommendedName>
        <fullName evidence="7">HNH endonuclease</fullName>
    </recommendedName>
</protein>
<accession>A0ABS2L7H2</accession>
<feature type="region of interest" description="Disordered" evidence="2">
    <location>
        <begin position="425"/>
        <end position="450"/>
    </location>
</feature>
<dbReference type="Gene3D" id="1.10.30.50">
    <property type="match status" value="1"/>
</dbReference>
<gene>
    <name evidence="5" type="ORF">JOE66_002682</name>
</gene>
<dbReference type="EMBL" id="JAFBBU010000001">
    <property type="protein sequence ID" value="MBM7473048.1"/>
    <property type="molecule type" value="Genomic_DNA"/>
</dbReference>
<reference evidence="5 6" key="1">
    <citation type="submission" date="2021-01" db="EMBL/GenBank/DDBJ databases">
        <title>Sequencing the genomes of 1000 actinobacteria strains.</title>
        <authorList>
            <person name="Klenk H.-P."/>
        </authorList>
    </citation>
    <scope>NUCLEOTIDE SEQUENCE [LARGE SCALE GENOMIC DNA]</scope>
    <source>
        <strain evidence="5 6">DSM 13057</strain>
    </source>
</reference>
<dbReference type="InterPro" id="IPR003870">
    <property type="entry name" value="DUF222"/>
</dbReference>
<organism evidence="5 6">
    <name type="scientific">Subtercola frigoramans</name>
    <dbReference type="NCBI Taxonomy" id="120298"/>
    <lineage>
        <taxon>Bacteria</taxon>
        <taxon>Bacillati</taxon>
        <taxon>Actinomycetota</taxon>
        <taxon>Actinomycetes</taxon>
        <taxon>Micrococcales</taxon>
        <taxon>Microbacteriaceae</taxon>
        <taxon>Subtercola</taxon>
    </lineage>
</organism>
<sequence>MTRALLTDDEVDPLPADSTFTNPDCFGTELGSSSSSVSRRDRFAAAVAAVVVSHRAIAAAHAAHALLVEEARIAGFALHTQDSFASSGGGGPQWSSDQIVERQVVLELAVALHLTEPDARRLVDTCEGLAGPFTTTREALALGRVSYRHTETIVTRSHPLPREALGRYEKAVLPWARKVTAQRLDKIARAVVEEAQPRTDTQRHTDAVTGRRLYLEPGSDGMAYLTLYTAAVEAVAIHNRATDMARSAKHNDDPRTLTQLKVDVLTDLMLNSDTHTPRVTPHIRARVNITVPALTLLGRNHQGDPDPDQTSGPANLEGYGPIDRHTALTITRDAHSFTRILTDPATGVVLSYGRQRYKPPTDLDELIRLTHTECTFPTPCHPSTTADLDHTIPWADGGETAYNNISPLCTTHHKVKHHTQWTIRQTPGENGHAPTITWTSPAGHQYNIEPTPLTKPIIQFTDDTDDEADGQPDRSDNPDRSDDPDRSANSDTSDGPARSDSSDSPDSTGHLADPECFQGARHPDDGDAPPF</sequence>
<evidence type="ECO:0000256" key="2">
    <source>
        <dbReference type="SAM" id="MobiDB-lite"/>
    </source>
</evidence>
<dbReference type="CDD" id="cd00085">
    <property type="entry name" value="HNHc"/>
    <property type="match status" value="1"/>
</dbReference>
<dbReference type="RefSeq" id="WP_205110215.1">
    <property type="nucleotide sequence ID" value="NZ_JAFBBU010000001.1"/>
</dbReference>
<name>A0ABS2L7H2_9MICO</name>
<evidence type="ECO:0000259" key="3">
    <source>
        <dbReference type="Pfam" id="PF01844"/>
    </source>
</evidence>
<feature type="compositionally biased region" description="Basic and acidic residues" evidence="2">
    <location>
        <begin position="471"/>
        <end position="488"/>
    </location>
</feature>
<comment type="similarity">
    <text evidence="1">Belongs to the Rv1128c/1148c/1588c/1702c/1945/3466 family.</text>
</comment>